<dbReference type="GO" id="GO:0043952">
    <property type="term" value="P:protein transport by the Sec complex"/>
    <property type="evidence" value="ECO:0007669"/>
    <property type="project" value="UniProtKB-UniRule"/>
</dbReference>
<dbReference type="PANTHER" id="PTHR30081">
    <property type="entry name" value="PROTEIN-EXPORT MEMBRANE PROTEIN SEC"/>
    <property type="match status" value="1"/>
</dbReference>
<dbReference type="FunFam" id="1.20.1640.10:FF:000004">
    <property type="entry name" value="Protein translocase subunit SecD"/>
    <property type="match status" value="1"/>
</dbReference>
<dbReference type="InterPro" id="IPR055344">
    <property type="entry name" value="SecD_SecF_C_bact"/>
</dbReference>
<dbReference type="GO" id="GO:0003755">
    <property type="term" value="F:peptidyl-prolyl cis-trans isomerase activity"/>
    <property type="evidence" value="ECO:0007669"/>
    <property type="project" value="UniProtKB-KW"/>
</dbReference>
<dbReference type="Pfam" id="PF13616">
    <property type="entry name" value="Rotamase_3"/>
    <property type="match status" value="1"/>
</dbReference>
<organism evidence="12 13">
    <name type="scientific">candidate division WWE3 bacterium</name>
    <dbReference type="NCBI Taxonomy" id="2053526"/>
    <lineage>
        <taxon>Bacteria</taxon>
        <taxon>Katanobacteria</taxon>
    </lineage>
</organism>
<dbReference type="GO" id="GO:0006605">
    <property type="term" value="P:protein targeting"/>
    <property type="evidence" value="ECO:0007669"/>
    <property type="project" value="UniProtKB-UniRule"/>
</dbReference>
<evidence type="ECO:0000256" key="5">
    <source>
        <dbReference type="ARBA" id="ARBA00022927"/>
    </source>
</evidence>
<evidence type="ECO:0000256" key="4">
    <source>
        <dbReference type="ARBA" id="ARBA00022692"/>
    </source>
</evidence>
<dbReference type="InterPro" id="IPR005791">
    <property type="entry name" value="SecD"/>
</dbReference>
<keyword evidence="8 9" id="KW-0472">Membrane</keyword>
<dbReference type="InterPro" id="IPR046357">
    <property type="entry name" value="PPIase_dom_sf"/>
</dbReference>
<evidence type="ECO:0000313" key="13">
    <source>
        <dbReference type="Proteomes" id="UP000710385"/>
    </source>
</evidence>
<comment type="similarity">
    <text evidence="9">Belongs to the SecD/SecF family. SecD subfamily.</text>
</comment>
<dbReference type="GO" id="GO:0005886">
    <property type="term" value="C:plasma membrane"/>
    <property type="evidence" value="ECO:0007669"/>
    <property type="project" value="UniProtKB-SubCell"/>
</dbReference>
<keyword evidence="10" id="KW-0697">Rotamase</keyword>
<evidence type="ECO:0000256" key="3">
    <source>
        <dbReference type="ARBA" id="ARBA00022475"/>
    </source>
</evidence>
<dbReference type="InterPro" id="IPR048631">
    <property type="entry name" value="SecD_1st"/>
</dbReference>
<comment type="subunit">
    <text evidence="9">Forms a complex with SecF. Part of the essential Sec protein translocation apparatus which comprises SecA, SecYEG and auxiliary proteins SecDF. Other proteins may also be involved.</text>
</comment>
<sequence length="685" mass="75530">MAYIYRKKSQQKAPVTRKTLLKRIVLILALFLLAGSVSYPAGANALIDGWNRITSLSIPHVEYPLVLGLDLQGGSHLEYVADLSNVPLDQRGDAMDGARDVIERRVNQMGVSEPLVQTAKAGDQWRLTVELAGIRDVNQAINMIGETPILEFRIQNEQANRGLTEEEQQMLLEANKAKRELAEEIFKRAQAGDSIQSLSEEYSDDETIRAAGGDLGWVLDQRQYIKLKELGQDLNPGDAYPMMVDDGQNFYIAQVEEKKDAGQEIRASHLLIQWEGSEQSAQSRTKELALELMEKIKSEVTPANFEEKVMEYSDEPGADKTAGDLDYFRRGDMVPPFEDAAFALTKGAVSDIVETQFGFHLIKKTDERNVSDLRVRAVVLRQMTAADILNTEPWVRTELTGKQLKRAVLDFDPQTGAPIVVLDFDSEGTALFAKMTKDNIGKPIAIYLDGSPISIPTVQTEITGGQAVISGSFTVNEAKLLAQRLQAGALPVPIELIAQQTVGPTLGSESIALSLKAGLIGFLLVLIFMILFYRIPGIISVFALAFYVAVVLAIFKIIPVTMTLSGIAGFILSIGMAVDANVLIFERLKEEFRTDRPLQVSVDEAFKRAWSSIRDGNVTTLLVCLVLYTFTSSLVKGFALTLGIGILVSMFTAIVVTRTILKLFVSTPLSRALPWFFLHPRNKAS</sequence>
<dbReference type="GO" id="GO:0065002">
    <property type="term" value="P:intracellular protein transmembrane transport"/>
    <property type="evidence" value="ECO:0007669"/>
    <property type="project" value="UniProtKB-UniRule"/>
</dbReference>
<dbReference type="InterPro" id="IPR000297">
    <property type="entry name" value="PPIase_PpiC"/>
</dbReference>
<feature type="transmembrane region" description="Helical" evidence="9">
    <location>
        <begin position="539"/>
        <end position="558"/>
    </location>
</feature>
<dbReference type="Pfam" id="PF22599">
    <property type="entry name" value="SecDF_P1_head"/>
    <property type="match status" value="1"/>
</dbReference>
<feature type="domain" description="PpiC" evidence="11">
    <location>
        <begin position="163"/>
        <end position="257"/>
    </location>
</feature>
<dbReference type="InterPro" id="IPR054384">
    <property type="entry name" value="SecDF_P1_head"/>
</dbReference>
<keyword evidence="2 9" id="KW-0813">Transport</keyword>
<keyword evidence="3 9" id="KW-1003">Cell membrane</keyword>
<comment type="caution">
    <text evidence="9">Lacks conserved residue(s) required for the propagation of feature annotation.</text>
</comment>
<dbReference type="HAMAP" id="MF_01463_B">
    <property type="entry name" value="SecD_B"/>
    <property type="match status" value="1"/>
</dbReference>
<protein>
    <recommendedName>
        <fullName evidence="9">Protein translocase subunit SecD</fullName>
    </recommendedName>
</protein>
<name>A0A928Y567_UNCKA</name>
<feature type="transmembrane region" description="Helical" evidence="9">
    <location>
        <begin position="616"/>
        <end position="635"/>
    </location>
</feature>
<dbReference type="Pfam" id="PF02355">
    <property type="entry name" value="SecD_SecF_C"/>
    <property type="match status" value="1"/>
</dbReference>
<evidence type="ECO:0000256" key="10">
    <source>
        <dbReference type="PROSITE-ProRule" id="PRU00278"/>
    </source>
</evidence>
<dbReference type="Proteomes" id="UP000710385">
    <property type="component" value="Unassembled WGS sequence"/>
</dbReference>
<keyword evidence="7 9" id="KW-0811">Translocation</keyword>
<dbReference type="InterPro" id="IPR048634">
    <property type="entry name" value="SecD_SecF_C"/>
</dbReference>
<dbReference type="SUPFAM" id="SSF54534">
    <property type="entry name" value="FKBP-like"/>
    <property type="match status" value="2"/>
</dbReference>
<evidence type="ECO:0000256" key="9">
    <source>
        <dbReference type="HAMAP-Rule" id="MF_01463"/>
    </source>
</evidence>
<dbReference type="Gene3D" id="3.30.70.3400">
    <property type="match status" value="1"/>
</dbReference>
<evidence type="ECO:0000256" key="1">
    <source>
        <dbReference type="ARBA" id="ARBA00004651"/>
    </source>
</evidence>
<proteinExistence type="inferred from homology"/>
<evidence type="ECO:0000256" key="7">
    <source>
        <dbReference type="ARBA" id="ARBA00023010"/>
    </source>
</evidence>
<evidence type="ECO:0000313" key="12">
    <source>
        <dbReference type="EMBL" id="MBE7525625.1"/>
    </source>
</evidence>
<comment type="function">
    <text evidence="9">Part of the Sec protein translocase complex. Interacts with the SecYEG preprotein conducting channel. SecDF uses the proton motive force (PMF) to complete protein translocation after the ATP-dependent function of SecA.</text>
</comment>
<feature type="transmembrane region" description="Helical" evidence="9">
    <location>
        <begin position="641"/>
        <end position="661"/>
    </location>
</feature>
<dbReference type="AlphaFoldDB" id="A0A928Y567"/>
<dbReference type="SUPFAM" id="SSF82866">
    <property type="entry name" value="Multidrug efflux transporter AcrB transmembrane domain"/>
    <property type="match status" value="1"/>
</dbReference>
<evidence type="ECO:0000256" key="2">
    <source>
        <dbReference type="ARBA" id="ARBA00022448"/>
    </source>
</evidence>
<keyword evidence="5 9" id="KW-0653">Protein transport</keyword>
<dbReference type="Gene3D" id="3.10.50.40">
    <property type="match status" value="2"/>
</dbReference>
<dbReference type="Gene3D" id="3.30.1360.200">
    <property type="match status" value="1"/>
</dbReference>
<keyword evidence="6 9" id="KW-1133">Transmembrane helix</keyword>
<dbReference type="GO" id="GO:0015450">
    <property type="term" value="F:protein-transporting ATPase activity"/>
    <property type="evidence" value="ECO:0007669"/>
    <property type="project" value="InterPro"/>
</dbReference>
<keyword evidence="4 9" id="KW-0812">Transmembrane</keyword>
<feature type="transmembrane region" description="Helical" evidence="9">
    <location>
        <begin position="511"/>
        <end position="532"/>
    </location>
</feature>
<dbReference type="Gene3D" id="1.20.1640.10">
    <property type="entry name" value="Multidrug efflux transporter AcrB transmembrane domain"/>
    <property type="match status" value="1"/>
</dbReference>
<dbReference type="EMBL" id="JABTTY010000001">
    <property type="protein sequence ID" value="MBE7525625.1"/>
    <property type="molecule type" value="Genomic_DNA"/>
</dbReference>
<dbReference type="Pfam" id="PF21760">
    <property type="entry name" value="SecD_1st"/>
    <property type="match status" value="1"/>
</dbReference>
<comment type="subcellular location">
    <subcellularLocation>
        <location evidence="1 9">Cell membrane</location>
        <topology evidence="1 9">Multi-pass membrane protein</topology>
    </subcellularLocation>
</comment>
<accession>A0A928Y567</accession>
<feature type="transmembrane region" description="Helical" evidence="9">
    <location>
        <begin position="564"/>
        <end position="585"/>
    </location>
</feature>
<reference evidence="12" key="1">
    <citation type="submission" date="2020-05" db="EMBL/GenBank/DDBJ databases">
        <title>High-Quality Genomes of Partial-Nitritation/Anammox System by Hierarchical Clustering Based Hybrid Assembly.</title>
        <authorList>
            <person name="Liu L."/>
            <person name="Wang Y."/>
            <person name="Che Y."/>
            <person name="Chen Y."/>
            <person name="Xia Y."/>
            <person name="Luo R."/>
            <person name="Cheng S.H."/>
            <person name="Zheng C."/>
            <person name="Zhang T."/>
        </authorList>
    </citation>
    <scope>NUCLEOTIDE SEQUENCE</scope>
    <source>
        <strain evidence="12">H1_PAT1</strain>
    </source>
</reference>
<evidence type="ECO:0000256" key="6">
    <source>
        <dbReference type="ARBA" id="ARBA00022989"/>
    </source>
</evidence>
<dbReference type="NCBIfam" id="TIGR01129">
    <property type="entry name" value="secD"/>
    <property type="match status" value="1"/>
</dbReference>
<dbReference type="PANTHER" id="PTHR30081:SF1">
    <property type="entry name" value="PROTEIN TRANSLOCASE SUBUNIT SECD"/>
    <property type="match status" value="1"/>
</dbReference>
<comment type="caution">
    <text evidence="12">The sequence shown here is derived from an EMBL/GenBank/DDBJ whole genome shotgun (WGS) entry which is preliminary data.</text>
</comment>
<dbReference type="Pfam" id="PF00639">
    <property type="entry name" value="Rotamase"/>
    <property type="match status" value="1"/>
</dbReference>
<dbReference type="InterPro" id="IPR022813">
    <property type="entry name" value="SecD/SecF_arch_bac"/>
</dbReference>
<dbReference type="PROSITE" id="PS50198">
    <property type="entry name" value="PPIC_PPIASE_2"/>
    <property type="match status" value="2"/>
</dbReference>
<evidence type="ECO:0000259" key="11">
    <source>
        <dbReference type="PROSITE" id="PS50198"/>
    </source>
</evidence>
<feature type="domain" description="PpiC" evidence="11">
    <location>
        <begin position="262"/>
        <end position="366"/>
    </location>
</feature>
<dbReference type="NCBIfam" id="TIGR00916">
    <property type="entry name" value="2A0604s01"/>
    <property type="match status" value="1"/>
</dbReference>
<keyword evidence="10" id="KW-0413">Isomerase</keyword>
<gene>
    <name evidence="9 12" type="primary">secD</name>
    <name evidence="12" type="ORF">HS096_04550</name>
</gene>
<evidence type="ECO:0000256" key="8">
    <source>
        <dbReference type="ARBA" id="ARBA00023136"/>
    </source>
</evidence>